<dbReference type="GO" id="GO:0030246">
    <property type="term" value="F:carbohydrate binding"/>
    <property type="evidence" value="ECO:0007669"/>
    <property type="project" value="UniProtKB-UniRule"/>
</dbReference>
<evidence type="ECO:0000256" key="1">
    <source>
        <dbReference type="ARBA" id="ARBA00022734"/>
    </source>
</evidence>
<accession>A0AAD5MRR4</accession>
<feature type="domain" description="Galectin" evidence="3">
    <location>
        <begin position="11"/>
        <end position="138"/>
    </location>
</feature>
<organism evidence="4 5">
    <name type="scientific">Parelaphostrongylus tenuis</name>
    <name type="common">Meningeal worm</name>
    <dbReference type="NCBI Taxonomy" id="148309"/>
    <lineage>
        <taxon>Eukaryota</taxon>
        <taxon>Metazoa</taxon>
        <taxon>Ecdysozoa</taxon>
        <taxon>Nematoda</taxon>
        <taxon>Chromadorea</taxon>
        <taxon>Rhabditida</taxon>
        <taxon>Rhabditina</taxon>
        <taxon>Rhabditomorpha</taxon>
        <taxon>Strongyloidea</taxon>
        <taxon>Metastrongylidae</taxon>
        <taxon>Parelaphostrongylus</taxon>
    </lineage>
</organism>
<dbReference type="Proteomes" id="UP001196413">
    <property type="component" value="Unassembled WGS sequence"/>
</dbReference>
<keyword evidence="5" id="KW-1185">Reference proteome</keyword>
<evidence type="ECO:0000313" key="5">
    <source>
        <dbReference type="Proteomes" id="UP001196413"/>
    </source>
</evidence>
<sequence length="143" mass="16735">MHVVDYPPVPSAIPIHEQLRAGCEIDIHGNVRHGHHKDFAVELLSGPYIVLHINFRFHHTHEVVMNSWSYGSWGSEVRHHNPLHGHDHFHLHIYVHEYHYDISVNGHHLALFQHRFPVESVQAIGLKGDVYIEKVKFRGFLFR</sequence>
<dbReference type="PANTHER" id="PTHR11346">
    <property type="entry name" value="GALECTIN"/>
    <property type="match status" value="1"/>
</dbReference>
<dbReference type="PANTHER" id="PTHR11346:SF174">
    <property type="entry name" value="GALAPTIN LEC-8-RELATED"/>
    <property type="match status" value="1"/>
</dbReference>
<dbReference type="EMBL" id="JAHQIW010001431">
    <property type="protein sequence ID" value="KAJ1352504.1"/>
    <property type="molecule type" value="Genomic_DNA"/>
</dbReference>
<gene>
    <name evidence="4" type="ORF">KIN20_008847</name>
</gene>
<dbReference type="FunFam" id="2.60.120.200:FF:000213">
    <property type="entry name" value="Galectin"/>
    <property type="match status" value="1"/>
</dbReference>
<reference evidence="4" key="1">
    <citation type="submission" date="2021-06" db="EMBL/GenBank/DDBJ databases">
        <title>Parelaphostrongylus tenuis whole genome reference sequence.</title>
        <authorList>
            <person name="Garwood T.J."/>
            <person name="Larsen P.A."/>
            <person name="Fountain-Jones N.M."/>
            <person name="Garbe J.R."/>
            <person name="Macchietto M.G."/>
            <person name="Kania S.A."/>
            <person name="Gerhold R.W."/>
            <person name="Richards J.E."/>
            <person name="Wolf T.M."/>
        </authorList>
    </citation>
    <scope>NUCLEOTIDE SEQUENCE</scope>
    <source>
        <strain evidence="4">MNPRO001-30</strain>
        <tissue evidence="4">Meninges</tissue>
    </source>
</reference>
<evidence type="ECO:0000256" key="2">
    <source>
        <dbReference type="RuleBase" id="RU102079"/>
    </source>
</evidence>
<dbReference type="InterPro" id="IPR013320">
    <property type="entry name" value="ConA-like_dom_sf"/>
</dbReference>
<evidence type="ECO:0000259" key="3">
    <source>
        <dbReference type="PROSITE" id="PS51304"/>
    </source>
</evidence>
<dbReference type="AlphaFoldDB" id="A0AAD5MRR4"/>
<dbReference type="InterPro" id="IPR044156">
    <property type="entry name" value="Galectin-like"/>
</dbReference>
<comment type="caution">
    <text evidence="4">The sequence shown here is derived from an EMBL/GenBank/DDBJ whole genome shotgun (WGS) entry which is preliminary data.</text>
</comment>
<dbReference type="PROSITE" id="PS51304">
    <property type="entry name" value="GALECTIN"/>
    <property type="match status" value="1"/>
</dbReference>
<dbReference type="Pfam" id="PF00337">
    <property type="entry name" value="Gal-bind_lectin"/>
    <property type="match status" value="1"/>
</dbReference>
<dbReference type="SMART" id="SM00276">
    <property type="entry name" value="GLECT"/>
    <property type="match status" value="1"/>
</dbReference>
<keyword evidence="1 2" id="KW-0430">Lectin</keyword>
<dbReference type="InterPro" id="IPR001079">
    <property type="entry name" value="Galectin_CRD"/>
</dbReference>
<dbReference type="GO" id="GO:0016936">
    <property type="term" value="F:galactoside binding"/>
    <property type="evidence" value="ECO:0007669"/>
    <property type="project" value="TreeGrafter"/>
</dbReference>
<dbReference type="SMART" id="SM00908">
    <property type="entry name" value="Gal-bind_lectin"/>
    <property type="match status" value="1"/>
</dbReference>
<proteinExistence type="predicted"/>
<dbReference type="Gene3D" id="2.60.120.200">
    <property type="match status" value="1"/>
</dbReference>
<evidence type="ECO:0000313" key="4">
    <source>
        <dbReference type="EMBL" id="KAJ1352504.1"/>
    </source>
</evidence>
<name>A0AAD5MRR4_PARTN</name>
<dbReference type="CDD" id="cd00070">
    <property type="entry name" value="GLECT"/>
    <property type="match status" value="1"/>
</dbReference>
<dbReference type="SUPFAM" id="SSF49899">
    <property type="entry name" value="Concanavalin A-like lectins/glucanases"/>
    <property type="match status" value="1"/>
</dbReference>
<protein>
    <recommendedName>
        <fullName evidence="2">Galectin</fullName>
    </recommendedName>
</protein>